<proteinExistence type="predicted"/>
<keyword evidence="4" id="KW-0071">Autoinducer synthesis</keyword>
<dbReference type="RefSeq" id="WP_225238240.1">
    <property type="nucleotide sequence ID" value="NZ_JAHYBX010000002.1"/>
</dbReference>
<accession>A0ABS7Y869</accession>
<evidence type="ECO:0000256" key="2">
    <source>
        <dbReference type="ARBA" id="ARBA00022679"/>
    </source>
</evidence>
<dbReference type="Proteomes" id="UP001198602">
    <property type="component" value="Unassembled WGS sequence"/>
</dbReference>
<reference evidence="5 6" key="1">
    <citation type="submission" date="2021-07" db="EMBL/GenBank/DDBJ databases">
        <title>Characterization of Violacein-producing bacteria and related species.</title>
        <authorList>
            <person name="Wilson H.S."/>
            <person name="De Leon M.E."/>
        </authorList>
    </citation>
    <scope>NUCLEOTIDE SEQUENCE [LARGE SCALE GENOMIC DNA]</scope>
    <source>
        <strain evidence="5 6">HSC-2F05</strain>
    </source>
</reference>
<keyword evidence="2" id="KW-0808">Transferase</keyword>
<keyword evidence="1" id="KW-0673">Quorum sensing</keyword>
<gene>
    <name evidence="5" type="ORF">LE190_08055</name>
</gene>
<evidence type="ECO:0000313" key="5">
    <source>
        <dbReference type="EMBL" id="MCA1855878.1"/>
    </source>
</evidence>
<sequence>MDNGKARVDPDAFLSRVEFGAHQETVDHVNRKIFRAYRGGNSGAVPGDIFRLRHQIYCLECAFLQPEQSVDGMEFDDYDDVSTHFAAFTMDEKLVGAVRLVQPQAPKPYPFELHCEVFSDFDMPDRGQSAEISRLVVKKTHRRRRADSVLGIPGLMGHSETPPPFDPAVDRRDRSSPMLLLGMYREMFRHSQSHGIRFWYAAMERSLAHALKKMGFRFMAIGPEANYYGAVTPYVLDLHDLSRKLNQSNPTLAAWFNEKPPVVEHSHPSRLHVVRKRELGEVPVDLN</sequence>
<evidence type="ECO:0000313" key="6">
    <source>
        <dbReference type="Proteomes" id="UP001198602"/>
    </source>
</evidence>
<evidence type="ECO:0000256" key="1">
    <source>
        <dbReference type="ARBA" id="ARBA00022654"/>
    </source>
</evidence>
<evidence type="ECO:0000256" key="3">
    <source>
        <dbReference type="ARBA" id="ARBA00022691"/>
    </source>
</evidence>
<keyword evidence="5" id="KW-0012">Acyltransferase</keyword>
<dbReference type="Pfam" id="PF13444">
    <property type="entry name" value="Acetyltransf_5"/>
    <property type="match status" value="1"/>
</dbReference>
<dbReference type="PANTHER" id="PTHR39322:SF1">
    <property type="entry name" value="ISOVALERYL-HOMOSERINE LACTONE SYNTHASE"/>
    <property type="match status" value="1"/>
</dbReference>
<dbReference type="EMBL" id="JAHYBX010000002">
    <property type="protein sequence ID" value="MCA1855878.1"/>
    <property type="molecule type" value="Genomic_DNA"/>
</dbReference>
<protein>
    <submittedName>
        <fullName evidence="5">PEP-CTERM/exosortase system-associated acyltransferase</fullName>
    </submittedName>
</protein>
<dbReference type="SUPFAM" id="SSF55729">
    <property type="entry name" value="Acyl-CoA N-acyltransferases (Nat)"/>
    <property type="match status" value="1"/>
</dbReference>
<dbReference type="GO" id="GO:0016746">
    <property type="term" value="F:acyltransferase activity"/>
    <property type="evidence" value="ECO:0007669"/>
    <property type="project" value="UniProtKB-KW"/>
</dbReference>
<keyword evidence="6" id="KW-1185">Reference proteome</keyword>
<keyword evidence="3" id="KW-0949">S-adenosyl-L-methionine</keyword>
<dbReference type="Gene3D" id="3.40.630.30">
    <property type="match status" value="1"/>
</dbReference>
<dbReference type="PANTHER" id="PTHR39322">
    <property type="entry name" value="ACYL-HOMOSERINE-LACTONE SYNTHASE"/>
    <property type="match status" value="1"/>
</dbReference>
<comment type="caution">
    <text evidence="5">The sequence shown here is derived from an EMBL/GenBank/DDBJ whole genome shotgun (WGS) entry which is preliminary data.</text>
</comment>
<dbReference type="InterPro" id="IPR016181">
    <property type="entry name" value="Acyl_CoA_acyltransferase"/>
</dbReference>
<organism evidence="5 6">
    <name type="scientific">Massilia hydrophila</name>
    <dbReference type="NCBI Taxonomy" id="3044279"/>
    <lineage>
        <taxon>Bacteria</taxon>
        <taxon>Pseudomonadati</taxon>
        <taxon>Pseudomonadota</taxon>
        <taxon>Betaproteobacteria</taxon>
        <taxon>Burkholderiales</taxon>
        <taxon>Oxalobacteraceae</taxon>
        <taxon>Telluria group</taxon>
        <taxon>Massilia</taxon>
    </lineage>
</organism>
<dbReference type="InterPro" id="IPR001690">
    <property type="entry name" value="Autoind_synthase"/>
</dbReference>
<name>A0ABS7Y869_9BURK</name>
<dbReference type="InterPro" id="IPR022484">
    <property type="entry name" value="PEP-CTERM/exosrtase_acylTfrase"/>
</dbReference>
<evidence type="ECO:0000256" key="4">
    <source>
        <dbReference type="ARBA" id="ARBA00022929"/>
    </source>
</evidence>
<dbReference type="NCBIfam" id="TIGR03694">
    <property type="entry name" value="exosort_acyl"/>
    <property type="match status" value="1"/>
</dbReference>